<keyword evidence="3" id="KW-0812">Transmembrane</keyword>
<evidence type="ECO:0000256" key="2">
    <source>
        <dbReference type="SAM" id="MobiDB-lite"/>
    </source>
</evidence>
<keyword evidence="6" id="KW-1185">Reference proteome</keyword>
<dbReference type="InterPro" id="IPR056823">
    <property type="entry name" value="TEN-like_YD-shell"/>
</dbReference>
<reference evidence="5 6" key="1">
    <citation type="journal article" date="2023" name="Ecotoxicol. Environ. Saf.">
        <title>Mercury remediation potential of mercury-resistant strain Rheinheimera metallidurans sp. nov. isolated from a municipal waste dumping site.</title>
        <authorList>
            <person name="Yadav V."/>
            <person name="Manjhi A."/>
            <person name="Vadakedath N."/>
        </authorList>
    </citation>
    <scope>NUCLEOTIDE SEQUENCE [LARGE SCALE GENOMIC DNA]</scope>
    <source>
        <strain evidence="5 6">E-49</strain>
    </source>
</reference>
<dbReference type="InterPro" id="IPR002711">
    <property type="entry name" value="HNH"/>
</dbReference>
<feature type="transmembrane region" description="Helical" evidence="3">
    <location>
        <begin position="12"/>
        <end position="32"/>
    </location>
</feature>
<proteinExistence type="predicted"/>
<dbReference type="PANTHER" id="PTHR32305:SF17">
    <property type="entry name" value="TRNA NUCLEASE WAPA"/>
    <property type="match status" value="1"/>
</dbReference>
<keyword evidence="5" id="KW-0255">Endonuclease</keyword>
<dbReference type="InterPro" id="IPR003615">
    <property type="entry name" value="HNH_nuc"/>
</dbReference>
<feature type="domain" description="HNH nuclease" evidence="4">
    <location>
        <begin position="592"/>
        <end position="645"/>
    </location>
</feature>
<keyword evidence="5" id="KW-0378">Hydrolase</keyword>
<dbReference type="Proteomes" id="UP001375382">
    <property type="component" value="Unassembled WGS sequence"/>
</dbReference>
<keyword evidence="3" id="KW-1133">Transmembrane helix</keyword>
<evidence type="ECO:0000256" key="3">
    <source>
        <dbReference type="SAM" id="Phobius"/>
    </source>
</evidence>
<dbReference type="Pfam" id="PF01844">
    <property type="entry name" value="HNH"/>
    <property type="match status" value="1"/>
</dbReference>
<feature type="compositionally biased region" description="Low complexity" evidence="2">
    <location>
        <begin position="548"/>
        <end position="560"/>
    </location>
</feature>
<organism evidence="5 6">
    <name type="scientific">Rheinheimera muenzenbergensis</name>
    <dbReference type="NCBI Taxonomy" id="1193628"/>
    <lineage>
        <taxon>Bacteria</taxon>
        <taxon>Pseudomonadati</taxon>
        <taxon>Pseudomonadota</taxon>
        <taxon>Gammaproteobacteria</taxon>
        <taxon>Chromatiales</taxon>
        <taxon>Chromatiaceae</taxon>
        <taxon>Rheinheimera</taxon>
    </lineage>
</organism>
<dbReference type="EMBL" id="JALAAR010000017">
    <property type="protein sequence ID" value="MEH8018964.1"/>
    <property type="molecule type" value="Genomic_DNA"/>
</dbReference>
<dbReference type="Pfam" id="PF18998">
    <property type="entry name" value="Flg_new_2"/>
    <property type="match status" value="2"/>
</dbReference>
<dbReference type="NCBIfam" id="TIGR03696">
    <property type="entry name" value="Rhs_assc_core"/>
    <property type="match status" value="1"/>
</dbReference>
<dbReference type="Gene3D" id="1.10.30.50">
    <property type="match status" value="1"/>
</dbReference>
<keyword evidence="3" id="KW-0472">Membrane</keyword>
<dbReference type="CDD" id="cd00085">
    <property type="entry name" value="HNHc"/>
    <property type="match status" value="1"/>
</dbReference>
<accession>A0ABU8CB30</accession>
<keyword evidence="1" id="KW-0677">Repeat</keyword>
<evidence type="ECO:0000259" key="4">
    <source>
        <dbReference type="SMART" id="SM00507"/>
    </source>
</evidence>
<protein>
    <submittedName>
        <fullName evidence="5">HNH endonuclease</fullName>
    </submittedName>
</protein>
<comment type="caution">
    <text evidence="5">The sequence shown here is derived from an EMBL/GenBank/DDBJ whole genome shotgun (WGS) entry which is preliminary data.</text>
</comment>
<dbReference type="InterPro" id="IPR050708">
    <property type="entry name" value="T6SS_VgrG/RHS"/>
</dbReference>
<dbReference type="RefSeq" id="WP_335737359.1">
    <property type="nucleotide sequence ID" value="NZ_JALAAR010000017.1"/>
</dbReference>
<dbReference type="Gene3D" id="2.180.10.10">
    <property type="entry name" value="RHS repeat-associated core"/>
    <property type="match status" value="1"/>
</dbReference>
<feature type="compositionally biased region" description="Basic and acidic residues" evidence="2">
    <location>
        <begin position="620"/>
        <end position="634"/>
    </location>
</feature>
<gene>
    <name evidence="5" type="ORF">MN202_17105</name>
</gene>
<evidence type="ECO:0000313" key="5">
    <source>
        <dbReference type="EMBL" id="MEH8018964.1"/>
    </source>
</evidence>
<name>A0ABU8CB30_9GAMM</name>
<dbReference type="GO" id="GO:0004519">
    <property type="term" value="F:endonuclease activity"/>
    <property type="evidence" value="ECO:0007669"/>
    <property type="project" value="UniProtKB-KW"/>
</dbReference>
<evidence type="ECO:0000256" key="1">
    <source>
        <dbReference type="ARBA" id="ARBA00022737"/>
    </source>
</evidence>
<feature type="region of interest" description="Disordered" evidence="2">
    <location>
        <begin position="521"/>
        <end position="634"/>
    </location>
</feature>
<dbReference type="InterPro" id="IPR044060">
    <property type="entry name" value="Bacterial_rp_domain"/>
</dbReference>
<evidence type="ECO:0000313" key="6">
    <source>
        <dbReference type="Proteomes" id="UP001375382"/>
    </source>
</evidence>
<keyword evidence="5" id="KW-0540">Nuclease</keyword>
<feature type="compositionally biased region" description="Basic and acidic residues" evidence="2">
    <location>
        <begin position="579"/>
        <end position="600"/>
    </location>
</feature>
<dbReference type="Pfam" id="PF25023">
    <property type="entry name" value="TEN_YD-shell"/>
    <property type="match status" value="1"/>
</dbReference>
<dbReference type="SMART" id="SM00507">
    <property type="entry name" value="HNHc"/>
    <property type="match status" value="1"/>
</dbReference>
<dbReference type="InterPro" id="IPR022385">
    <property type="entry name" value="Rhs_assc_core"/>
</dbReference>
<dbReference type="PANTHER" id="PTHR32305">
    <property type="match status" value="1"/>
</dbReference>
<sequence length="651" mass="70001">MSKFHKQVCTMVILIFINVYILYKYKIIVFLIVIKMNILLRLCLSLVYVFAGVYASNVAAASPEVRRFEWSPAVIAVGQYTTFYWDIRNVQRCYSTTSGPELVERAINGSVGPVYGNVPAAITSKWYCIDLSGNRYPSNPTQYLQATRTIVAAMHTVSVTTGQGGTASVGTHTVIGGDTTTINFSAAHGYNLKSVTGCDGLLSGNRYTTAPINSACSIRAEFYPLPVVAKFQWIPDTVEVGKPTYFHWDVKNVQKCITTSGEPNDSDRAGAGVIGPVIINTASTNVSRWYCIDLAGQRFPSASNSFLEATRTFVPLTVTANSGSGGNISPTSRSVNYAVSTTFTVTPNSGFQIASVSGCNGSLSGNTYTTETLTTGCSVSASFTAQITVTYKHTDMLGSVIAESNAQGDITSRSQYEPFGKRLGGEAAGIGYTGHLQDEDLDLTYMQARYYDPIIGRFYSNDPVGFTASNPMMFNRYAYANNNPYAFNDPDGRNPRRAVMQMLKDPVRTVRSASRSIKGVLQQAGVIPPPAPMRNEGVPDELADIPIGSDGEAGSSESGSGSRGGLLPKPPTGPGSVPKSERDPKRFFSPDAREAKRNEQGGKCADGCGSDIDSSNSAGHHIDRHADGGKTVPENHAEVCTDCHKELHSKD</sequence>